<accession>A0ABX2LX31</accession>
<sequence length="390" mass="42330">MRTAWSRFARAAIICIVILLSGCATAPGESYQGLAQLQAGFGDVYLYRTPGLYAIGQSFDVQVDGQKRANLYNASYVVLRLRPGVYDLAVYPGGMSQTSHASVKVEAGRRRFYQYDFPGGLLGNMFFIGAAVEIRQQQQAEADMAGLKLAQDRLPGPLGEGIAPIAAEKGASTLVKSAEERTSAAPTGRANGTKEENLPPIPASPLVFAGNTVPVFSQLVRANYPAGFKSILNDAGPSRYLQEFVPEHESAGHWSQMMTLSGIKDLAANPEYSTQRVAEEIQSQFKDACPFSYSGKTLSQAETNGVEMDVSVFGCGRHTTKAGIVSETTLLVVLKGQRDYYTLQWAERGAPLAKPIPLDLAKWIRRYRDLGPVRLCARIEGEQSPYPSCS</sequence>
<feature type="chain" id="PRO_5047072646" evidence="2">
    <location>
        <begin position="27"/>
        <end position="390"/>
    </location>
</feature>
<feature type="signal peptide" evidence="2">
    <location>
        <begin position="1"/>
        <end position="26"/>
    </location>
</feature>
<dbReference type="EMBL" id="JABFMT010000016">
    <property type="protein sequence ID" value="NUU03050.1"/>
    <property type="molecule type" value="Genomic_DNA"/>
</dbReference>
<keyword evidence="2" id="KW-0732">Signal</keyword>
<evidence type="ECO:0000256" key="1">
    <source>
        <dbReference type="SAM" id="MobiDB-lite"/>
    </source>
</evidence>
<evidence type="ECO:0000313" key="3">
    <source>
        <dbReference type="EMBL" id="NUU03050.1"/>
    </source>
</evidence>
<reference evidence="3 4" key="1">
    <citation type="journal article" date="2020" name="Front. Plant Sci.">
        <title>Isolation of Rhizosphere Bacteria That Improve Quality and Water Stress Tolerance in Greenhouse Ornamentals.</title>
        <authorList>
            <person name="Nordstedt N.P."/>
            <person name="Jones M.L."/>
        </authorList>
    </citation>
    <scope>NUCLEOTIDE SEQUENCE [LARGE SCALE GENOMIC DNA]</scope>
    <source>
        <strain evidence="3 4">C6C2</strain>
    </source>
</reference>
<evidence type="ECO:0000256" key="2">
    <source>
        <dbReference type="SAM" id="SignalP"/>
    </source>
</evidence>
<gene>
    <name evidence="3" type="ORF">HNO84_15700</name>
</gene>
<keyword evidence="4" id="KW-1185">Reference proteome</keyword>
<name>A0ABX2LX31_9BURK</name>
<protein>
    <submittedName>
        <fullName evidence="3">DUF2846 domain-containing protein</fullName>
    </submittedName>
</protein>
<feature type="region of interest" description="Disordered" evidence="1">
    <location>
        <begin position="173"/>
        <end position="198"/>
    </location>
</feature>
<proteinExistence type="predicted"/>
<evidence type="ECO:0000313" key="4">
    <source>
        <dbReference type="Proteomes" id="UP000536746"/>
    </source>
</evidence>
<comment type="caution">
    <text evidence="3">The sequence shown here is derived from an EMBL/GenBank/DDBJ whole genome shotgun (WGS) entry which is preliminary data.</text>
</comment>
<dbReference type="RefSeq" id="WP_079216929.1">
    <property type="nucleotide sequence ID" value="NZ_CP018845.1"/>
</dbReference>
<dbReference type="Proteomes" id="UP000536746">
    <property type="component" value="Unassembled WGS sequence"/>
</dbReference>
<dbReference type="PROSITE" id="PS51257">
    <property type="entry name" value="PROKAR_LIPOPROTEIN"/>
    <property type="match status" value="1"/>
</dbReference>
<organism evidence="3 4">
    <name type="scientific">Herbaspirillum robiniae</name>
    <dbReference type="NCBI Taxonomy" id="2014887"/>
    <lineage>
        <taxon>Bacteria</taxon>
        <taxon>Pseudomonadati</taxon>
        <taxon>Pseudomonadota</taxon>
        <taxon>Betaproteobacteria</taxon>
        <taxon>Burkholderiales</taxon>
        <taxon>Oxalobacteraceae</taxon>
        <taxon>Herbaspirillum</taxon>
    </lineage>
</organism>